<feature type="domain" description="RecX third three-helical" evidence="7">
    <location>
        <begin position="213"/>
        <end position="257"/>
    </location>
</feature>
<dbReference type="HAMAP" id="MF_01114">
    <property type="entry name" value="RecX"/>
    <property type="match status" value="1"/>
</dbReference>
<evidence type="ECO:0000256" key="1">
    <source>
        <dbReference type="ARBA" id="ARBA00003529"/>
    </source>
</evidence>
<dbReference type="EMBL" id="JAJIAO010000002">
    <property type="protein sequence ID" value="MCK8624292.1"/>
    <property type="molecule type" value="Genomic_DNA"/>
</dbReference>
<evidence type="ECO:0000256" key="4">
    <source>
        <dbReference type="ARBA" id="ARBA00018111"/>
    </source>
</evidence>
<evidence type="ECO:0000313" key="10">
    <source>
        <dbReference type="Proteomes" id="UP001522905"/>
    </source>
</evidence>
<evidence type="ECO:0000259" key="7">
    <source>
        <dbReference type="Pfam" id="PF21981"/>
    </source>
</evidence>
<comment type="subcellular location">
    <subcellularLocation>
        <location evidence="2 6">Cytoplasm</location>
    </subcellularLocation>
</comment>
<protein>
    <recommendedName>
        <fullName evidence="4 6">Regulatory protein RecX</fullName>
    </recommendedName>
</protein>
<name>A0ABT0I0D1_9LACO</name>
<evidence type="ECO:0000256" key="5">
    <source>
        <dbReference type="ARBA" id="ARBA00022490"/>
    </source>
</evidence>
<proteinExistence type="inferred from homology"/>
<keyword evidence="5 6" id="KW-0963">Cytoplasm</keyword>
<feature type="domain" description="RecX first three-helical" evidence="8">
    <location>
        <begin position="63"/>
        <end position="101"/>
    </location>
</feature>
<keyword evidence="10" id="KW-1185">Reference proteome</keyword>
<dbReference type="Pfam" id="PF21981">
    <property type="entry name" value="RecX_HTH3"/>
    <property type="match status" value="1"/>
</dbReference>
<dbReference type="InterPro" id="IPR003783">
    <property type="entry name" value="Regulatory_RecX"/>
</dbReference>
<dbReference type="InterPro" id="IPR053926">
    <property type="entry name" value="RecX_HTH_1st"/>
</dbReference>
<evidence type="ECO:0000256" key="3">
    <source>
        <dbReference type="ARBA" id="ARBA00009695"/>
    </source>
</evidence>
<evidence type="ECO:0000256" key="2">
    <source>
        <dbReference type="ARBA" id="ARBA00004496"/>
    </source>
</evidence>
<dbReference type="Proteomes" id="UP001522905">
    <property type="component" value="Unassembled WGS sequence"/>
</dbReference>
<dbReference type="PANTHER" id="PTHR33602:SF1">
    <property type="entry name" value="REGULATORY PROTEIN RECX FAMILY PROTEIN"/>
    <property type="match status" value="1"/>
</dbReference>
<gene>
    <name evidence="6" type="primary">recX</name>
    <name evidence="9" type="ORF">LNP07_02025</name>
</gene>
<comment type="caution">
    <text evidence="9">The sequence shown here is derived from an EMBL/GenBank/DDBJ whole genome shotgun (WGS) entry which is preliminary data.</text>
</comment>
<evidence type="ECO:0000256" key="6">
    <source>
        <dbReference type="HAMAP-Rule" id="MF_01114"/>
    </source>
</evidence>
<accession>A0ABT0I0D1</accession>
<evidence type="ECO:0000313" key="9">
    <source>
        <dbReference type="EMBL" id="MCK8624292.1"/>
    </source>
</evidence>
<dbReference type="InterPro" id="IPR053925">
    <property type="entry name" value="RecX_HTH_3rd"/>
</dbReference>
<reference evidence="9 10" key="1">
    <citation type="submission" date="2021-11" db="EMBL/GenBank/DDBJ databases">
        <title>Comparative genomics of bee honey and flower isolates.</title>
        <authorList>
            <person name="Bechtner J.D."/>
            <person name="Gallus M.K."/>
            <person name="Ehrmann M."/>
        </authorList>
    </citation>
    <scope>NUCLEOTIDE SEQUENCE [LARGE SCALE GENOMIC DNA]</scope>
    <source>
        <strain evidence="9 10">M161</strain>
    </source>
</reference>
<dbReference type="RefSeq" id="WP_220751089.1">
    <property type="nucleotide sequence ID" value="NZ_BPLL01000006.1"/>
</dbReference>
<dbReference type="Gene3D" id="1.10.10.10">
    <property type="entry name" value="Winged helix-like DNA-binding domain superfamily/Winged helix DNA-binding domain"/>
    <property type="match status" value="4"/>
</dbReference>
<comment type="similarity">
    <text evidence="3 6">Belongs to the RecX family.</text>
</comment>
<comment type="function">
    <text evidence="1 6">Modulates RecA activity.</text>
</comment>
<sequence length="274" mass="32716">MLNKITKIVSQKRKGRFNVFINDKYAFPISEEVMIKYRIFKGTEIDDELKNKLIAEDNKSKLYDKAINYLSYKLRTEYEIKQFLKKSTDDEDQINSIMDKLLEQKLLGDQNYADSFVRTELRKHDKGPNDIFNKLKFNHIDEEKINLAINNNYKSDDIINNGIFQAKKAFKHYKNDGYNLRLQKVRQHLIKKGYPINDLDTIINLSNLENDVDQQQDALQMQGDKAYRRYSRLEPIKRDLKLRQFLYRKGFDLDDINVYLENKKISESEEFKDE</sequence>
<evidence type="ECO:0000259" key="8">
    <source>
        <dbReference type="Pfam" id="PF21982"/>
    </source>
</evidence>
<dbReference type="PANTHER" id="PTHR33602">
    <property type="entry name" value="REGULATORY PROTEIN RECX FAMILY PROTEIN"/>
    <property type="match status" value="1"/>
</dbReference>
<dbReference type="InterPro" id="IPR036388">
    <property type="entry name" value="WH-like_DNA-bd_sf"/>
</dbReference>
<dbReference type="Pfam" id="PF21982">
    <property type="entry name" value="RecX_HTH1"/>
    <property type="match status" value="1"/>
</dbReference>
<organism evidence="9 10">
    <name type="scientific">Apilactobacillus xinyiensis</name>
    <dbReference type="NCBI Taxonomy" id="2841032"/>
    <lineage>
        <taxon>Bacteria</taxon>
        <taxon>Bacillati</taxon>
        <taxon>Bacillota</taxon>
        <taxon>Bacilli</taxon>
        <taxon>Lactobacillales</taxon>
        <taxon>Lactobacillaceae</taxon>
        <taxon>Apilactobacillus</taxon>
    </lineage>
</organism>